<accession>A0A9X1MM39</accession>
<dbReference type="AlphaFoldDB" id="A0A9X1MM39"/>
<dbReference type="GO" id="GO:0016491">
    <property type="term" value="F:oxidoreductase activity"/>
    <property type="evidence" value="ECO:0007669"/>
    <property type="project" value="InterPro"/>
</dbReference>
<proteinExistence type="predicted"/>
<gene>
    <name evidence="2" type="ORF">LOC68_14740</name>
</gene>
<dbReference type="EMBL" id="JAJKFT010000010">
    <property type="protein sequence ID" value="MCC9629648.1"/>
    <property type="molecule type" value="Genomic_DNA"/>
</dbReference>
<keyword evidence="3" id="KW-1185">Reference proteome</keyword>
<name>A0A9X1MM39_9BACT</name>
<dbReference type="InterPro" id="IPR002937">
    <property type="entry name" value="Amino_oxidase"/>
</dbReference>
<evidence type="ECO:0000313" key="3">
    <source>
        <dbReference type="Proteomes" id="UP001139103"/>
    </source>
</evidence>
<dbReference type="InterPro" id="IPR036188">
    <property type="entry name" value="FAD/NAD-bd_sf"/>
</dbReference>
<feature type="domain" description="Amine oxidase" evidence="1">
    <location>
        <begin position="106"/>
        <end position="322"/>
    </location>
</feature>
<dbReference type="Proteomes" id="UP001139103">
    <property type="component" value="Unassembled WGS sequence"/>
</dbReference>
<dbReference type="Gene3D" id="3.90.660.10">
    <property type="match status" value="1"/>
</dbReference>
<reference evidence="2" key="1">
    <citation type="submission" date="2021-11" db="EMBL/GenBank/DDBJ databases">
        <title>Genome sequence.</title>
        <authorList>
            <person name="Sun Q."/>
        </authorList>
    </citation>
    <scope>NUCLEOTIDE SEQUENCE</scope>
    <source>
        <strain evidence="2">JC732</strain>
    </source>
</reference>
<dbReference type="Pfam" id="PF01593">
    <property type="entry name" value="Amino_oxidase"/>
    <property type="match status" value="1"/>
</dbReference>
<evidence type="ECO:0000259" key="1">
    <source>
        <dbReference type="Pfam" id="PF01593"/>
    </source>
</evidence>
<protein>
    <submittedName>
        <fullName evidence="2">FAD-dependent oxidoreductase</fullName>
    </submittedName>
</protein>
<dbReference type="SUPFAM" id="SSF51905">
    <property type="entry name" value="FAD/NAD(P)-binding domain"/>
    <property type="match status" value="1"/>
</dbReference>
<dbReference type="PANTHER" id="PTHR16128:SF5">
    <property type="entry name" value="FAD_NAD(P)-BINDING OXIDOREDUCTASE FAMILY PROTEIN"/>
    <property type="match status" value="1"/>
</dbReference>
<organism evidence="2 3">
    <name type="scientific">Blastopirellula sediminis</name>
    <dbReference type="NCBI Taxonomy" id="2894196"/>
    <lineage>
        <taxon>Bacteria</taxon>
        <taxon>Pseudomonadati</taxon>
        <taxon>Planctomycetota</taxon>
        <taxon>Planctomycetia</taxon>
        <taxon>Pirellulales</taxon>
        <taxon>Pirellulaceae</taxon>
        <taxon>Blastopirellula</taxon>
    </lineage>
</organism>
<comment type="caution">
    <text evidence="2">The sequence shown here is derived from an EMBL/GenBank/DDBJ whole genome shotgun (WGS) entry which is preliminary data.</text>
</comment>
<dbReference type="RefSeq" id="WP_230220107.1">
    <property type="nucleotide sequence ID" value="NZ_JAJKFT010000010.1"/>
</dbReference>
<dbReference type="Gene3D" id="3.50.50.60">
    <property type="entry name" value="FAD/NAD(P)-binding domain"/>
    <property type="match status" value="1"/>
</dbReference>
<sequence length="326" mass="35071">MKVAIIGAGLSGLICARELSSQHDVRLFDKARGVAGRMSTRRVDPDLRFDHGAQYFTARDPRFQAEVNAWIAAGVAAAWTGPIGVLQCGEISEPAGSPDRYVGVPAMNAPAKYLAEGQTVHLSQRIQTVARTDAGWSLTSERGETFGPFDGLVCTLPTAQAAELLRDVAPTYAAQVEQVTLNPCWATLVQFTQRLPLELDGAFVHDSPLSWIARDSSKPGRSAEQECWVLHATQAWSARHVEESPDVVAPQMLAALAAATGVSLPGVAYQTAHRWRYSIPPEPLSVGCLSDAEMHLAIGGDWCQQAKVEGAFLSGLALAETVVQWE</sequence>
<dbReference type="Pfam" id="PF13450">
    <property type="entry name" value="NAD_binding_8"/>
    <property type="match status" value="1"/>
</dbReference>
<evidence type="ECO:0000313" key="2">
    <source>
        <dbReference type="EMBL" id="MCC9629648.1"/>
    </source>
</evidence>
<dbReference type="PANTHER" id="PTHR16128">
    <property type="entry name" value="FAD/NAD(P)-BINDING OXIDOREDUCTASE FAMILY PROTEIN"/>
    <property type="match status" value="1"/>
</dbReference>